<dbReference type="AlphaFoldDB" id="A0AA47MCN7"/>
<feature type="compositionally biased region" description="Polar residues" evidence="1">
    <location>
        <begin position="54"/>
        <end position="66"/>
    </location>
</feature>
<dbReference type="PANTHER" id="PTHR35541">
    <property type="entry name" value="RAD9, HUS1, RAD1-INTERACTING NUCLEAR ORPHAN PROTEIN 1"/>
    <property type="match status" value="1"/>
</dbReference>
<feature type="compositionally biased region" description="Basic and acidic residues" evidence="1">
    <location>
        <begin position="22"/>
        <end position="33"/>
    </location>
</feature>
<protein>
    <submittedName>
        <fullName evidence="2">RAD9, HUS1, RAD1-interacting nuclear orphan protein 1</fullName>
    </submittedName>
</protein>
<comment type="caution">
    <text evidence="2">The sequence shown here is derived from an EMBL/GenBank/DDBJ whole genome shotgun (WGS) entry which is preliminary data.</text>
</comment>
<name>A0AA47MCN7_MERPO</name>
<dbReference type="GO" id="GO:0071479">
    <property type="term" value="P:cellular response to ionizing radiation"/>
    <property type="evidence" value="ECO:0007669"/>
    <property type="project" value="InterPro"/>
</dbReference>
<proteinExistence type="predicted"/>
<dbReference type="Pfam" id="PF15319">
    <property type="entry name" value="RHINO"/>
    <property type="match status" value="1"/>
</dbReference>
<accession>A0AA47MCN7</accession>
<dbReference type="GO" id="GO:0000077">
    <property type="term" value="P:DNA damage checkpoint signaling"/>
    <property type="evidence" value="ECO:0007669"/>
    <property type="project" value="InterPro"/>
</dbReference>
<feature type="region of interest" description="Disordered" evidence="1">
    <location>
        <begin position="83"/>
        <end position="229"/>
    </location>
</feature>
<feature type="compositionally biased region" description="Low complexity" evidence="1">
    <location>
        <begin position="212"/>
        <end position="226"/>
    </location>
</feature>
<dbReference type="GO" id="GO:0005694">
    <property type="term" value="C:chromosome"/>
    <property type="evidence" value="ECO:0007669"/>
    <property type="project" value="TreeGrafter"/>
</dbReference>
<feature type="compositionally biased region" description="Low complexity" evidence="1">
    <location>
        <begin position="110"/>
        <end position="138"/>
    </location>
</feature>
<evidence type="ECO:0000313" key="2">
    <source>
        <dbReference type="EMBL" id="KAK0137642.1"/>
    </source>
</evidence>
<feature type="region of interest" description="Disordered" evidence="1">
    <location>
        <begin position="1"/>
        <end position="70"/>
    </location>
</feature>
<dbReference type="InterPro" id="IPR029293">
    <property type="entry name" value="RHNO1"/>
</dbReference>
<dbReference type="GO" id="GO:0000725">
    <property type="term" value="P:recombinational repair"/>
    <property type="evidence" value="ECO:0007669"/>
    <property type="project" value="TreeGrafter"/>
</dbReference>
<feature type="compositionally biased region" description="Low complexity" evidence="1">
    <location>
        <begin position="146"/>
        <end position="157"/>
    </location>
</feature>
<dbReference type="EMBL" id="JAOPHQ010004859">
    <property type="protein sequence ID" value="KAK0137642.1"/>
    <property type="molecule type" value="Genomic_DNA"/>
</dbReference>
<reference evidence="2" key="1">
    <citation type="journal article" date="2023" name="Front. Mar. Sci.">
        <title>A new Merluccius polli reference genome to investigate the effects of global change in West African waters.</title>
        <authorList>
            <person name="Mateo J.L."/>
            <person name="Blanco-Fernandez C."/>
            <person name="Garcia-Vazquez E."/>
            <person name="Machado-Schiaffino G."/>
        </authorList>
    </citation>
    <scope>NUCLEOTIDE SEQUENCE</scope>
    <source>
        <strain evidence="2">C29</strain>
        <tissue evidence="2">Fin</tissue>
    </source>
</reference>
<sequence length="336" mass="37075">MPRKSRKTQKPPLLFLEQSLDGARHPSEPEVRPQFDTSHLTALPARRGRRKGHSTTSILDRSSQLSESRKLRLKTSICKFPTLSFERGPTQPSKLNGQPKPTRGKKSKKVSVAAQASTNRQQPQQQTSRPSSLPSQQTPKRRTRGTSNVSTSSSVSSERPQSLGPHAATSPPRAVTVETPSAGSCIISSPPDVETPEGLPQGRSDPSPRVYPLLGPLSQPQSQPQPETLVADTPERDYGLRVTWRRRKGLMMALEKGGHLSKESLYHYAVLLPSSLVLNVRWSHSEARQRAASQKVLPAGRAVMTSDLYHPITNGYYKLDKNHLLGTCRPEDNIES</sequence>
<keyword evidence="3" id="KW-1185">Reference proteome</keyword>
<evidence type="ECO:0000256" key="1">
    <source>
        <dbReference type="SAM" id="MobiDB-lite"/>
    </source>
</evidence>
<evidence type="ECO:0000313" key="3">
    <source>
        <dbReference type="Proteomes" id="UP001174136"/>
    </source>
</evidence>
<dbReference type="PANTHER" id="PTHR35541:SF1">
    <property type="entry name" value="RAD9, HUS1, RAD1-INTERACTING NUCLEAR ORPHAN PROTEIN 1"/>
    <property type="match status" value="1"/>
</dbReference>
<dbReference type="Proteomes" id="UP001174136">
    <property type="component" value="Unassembled WGS sequence"/>
</dbReference>
<organism evidence="2 3">
    <name type="scientific">Merluccius polli</name>
    <name type="common">Benguela hake</name>
    <name type="synonym">Merluccius cadenati</name>
    <dbReference type="NCBI Taxonomy" id="89951"/>
    <lineage>
        <taxon>Eukaryota</taxon>
        <taxon>Metazoa</taxon>
        <taxon>Chordata</taxon>
        <taxon>Craniata</taxon>
        <taxon>Vertebrata</taxon>
        <taxon>Euteleostomi</taxon>
        <taxon>Actinopterygii</taxon>
        <taxon>Neopterygii</taxon>
        <taxon>Teleostei</taxon>
        <taxon>Neoteleostei</taxon>
        <taxon>Acanthomorphata</taxon>
        <taxon>Zeiogadaria</taxon>
        <taxon>Gadariae</taxon>
        <taxon>Gadiformes</taxon>
        <taxon>Gadoidei</taxon>
        <taxon>Merlucciidae</taxon>
        <taxon>Merluccius</taxon>
    </lineage>
</organism>
<dbReference type="GO" id="GO:0005634">
    <property type="term" value="C:nucleus"/>
    <property type="evidence" value="ECO:0007669"/>
    <property type="project" value="InterPro"/>
</dbReference>
<gene>
    <name evidence="2" type="primary">Rhno1</name>
    <name evidence="2" type="ORF">N1851_026132</name>
</gene>